<evidence type="ECO:0000256" key="13">
    <source>
        <dbReference type="ARBA" id="ARBA00029789"/>
    </source>
</evidence>
<evidence type="ECO:0000256" key="7">
    <source>
        <dbReference type="ARBA" id="ARBA00022679"/>
    </source>
</evidence>
<evidence type="ECO:0000256" key="11">
    <source>
        <dbReference type="ARBA" id="ARBA00022833"/>
    </source>
</evidence>
<keyword evidence="12" id="KW-0067">ATP-binding</keyword>
<evidence type="ECO:0000256" key="10">
    <source>
        <dbReference type="ARBA" id="ARBA00022777"/>
    </source>
</evidence>
<reference evidence="18 19" key="1">
    <citation type="journal article" date="2024" name="Insects">
        <title>An Improved Chromosome-Level Genome Assembly of the Firefly Pyrocoelia pectoralis.</title>
        <authorList>
            <person name="Fu X."/>
            <person name="Meyer-Rochow V.B."/>
            <person name="Ballantyne L."/>
            <person name="Zhu X."/>
        </authorList>
    </citation>
    <scope>NUCLEOTIDE SEQUENCE [LARGE SCALE GENOMIC DNA]</scope>
    <source>
        <strain evidence="18">XCY_ONT2</strain>
    </source>
</reference>
<dbReference type="Gene3D" id="2.40.30.30">
    <property type="entry name" value="Riboflavin kinase-like"/>
    <property type="match status" value="1"/>
</dbReference>
<keyword evidence="5" id="KW-0285">Flavoprotein</keyword>
<proteinExistence type="predicted"/>
<dbReference type="FunFam" id="2.40.30.30:FF:000002">
    <property type="entry name" value="Riboflavin kinase, putative"/>
    <property type="match status" value="1"/>
</dbReference>
<evidence type="ECO:0000256" key="3">
    <source>
        <dbReference type="ARBA" id="ARBA00012105"/>
    </source>
</evidence>
<feature type="domain" description="Riboflavin kinase" evidence="17">
    <location>
        <begin position="2"/>
        <end position="132"/>
    </location>
</feature>
<evidence type="ECO:0000256" key="5">
    <source>
        <dbReference type="ARBA" id="ARBA00022630"/>
    </source>
</evidence>
<dbReference type="Pfam" id="PF01687">
    <property type="entry name" value="Flavokinase"/>
    <property type="match status" value="1"/>
</dbReference>
<dbReference type="AlphaFoldDB" id="A0AAN7VJ82"/>
<dbReference type="GO" id="GO:0005524">
    <property type="term" value="F:ATP binding"/>
    <property type="evidence" value="ECO:0007669"/>
    <property type="project" value="UniProtKB-KW"/>
</dbReference>
<dbReference type="PANTHER" id="PTHR22749">
    <property type="entry name" value="RIBOFLAVIN KINASE/FMN ADENYLYLTRANSFERASE"/>
    <property type="match status" value="1"/>
</dbReference>
<dbReference type="GO" id="GO:0046872">
    <property type="term" value="F:metal ion binding"/>
    <property type="evidence" value="ECO:0007669"/>
    <property type="project" value="UniProtKB-KW"/>
</dbReference>
<evidence type="ECO:0000256" key="4">
    <source>
        <dbReference type="ARBA" id="ARBA00017394"/>
    </source>
</evidence>
<keyword evidence="11" id="KW-0862">Zinc</keyword>
<dbReference type="InterPro" id="IPR023468">
    <property type="entry name" value="Riboflavin_kinase"/>
</dbReference>
<comment type="caution">
    <text evidence="18">The sequence shown here is derived from an EMBL/GenBank/DDBJ whole genome shotgun (WGS) entry which is preliminary data.</text>
</comment>
<dbReference type="SUPFAM" id="SSF82114">
    <property type="entry name" value="Riboflavin kinase-like"/>
    <property type="match status" value="1"/>
</dbReference>
<comment type="function">
    <text evidence="15">Catalyzes the phosphorylation of riboflavin (vitamin B2) to form flavin-mononucleotide (FMN), hence rate-limiting enzyme in the synthesis of FAD. Essential for TNF-induced reactive oxygen species (ROS) production. Through its interaction with both TNFRSF1A and CYBA, physically and functionally couples TNFRSF1A to NADPH oxidase. TNF-activation of RFK may enhance the incorporation of FAD in NADPH oxidase, a critical step for the assembly and activation of NADPH oxidase.</text>
</comment>
<dbReference type="InterPro" id="IPR015865">
    <property type="entry name" value="Riboflavin_kinase_bac/euk"/>
</dbReference>
<evidence type="ECO:0000256" key="2">
    <source>
        <dbReference type="ARBA" id="ARBA00005201"/>
    </source>
</evidence>
<evidence type="ECO:0000256" key="9">
    <source>
        <dbReference type="ARBA" id="ARBA00022741"/>
    </source>
</evidence>
<keyword evidence="7" id="KW-0808">Transferase</keyword>
<dbReference type="GO" id="GO:0005739">
    <property type="term" value="C:mitochondrion"/>
    <property type="evidence" value="ECO:0007669"/>
    <property type="project" value="TreeGrafter"/>
</dbReference>
<evidence type="ECO:0000256" key="15">
    <source>
        <dbReference type="ARBA" id="ARBA00054097"/>
    </source>
</evidence>
<comment type="catalytic activity">
    <reaction evidence="14">
        <text>riboflavin + ATP = FMN + ADP + H(+)</text>
        <dbReference type="Rhea" id="RHEA:14357"/>
        <dbReference type="ChEBI" id="CHEBI:15378"/>
        <dbReference type="ChEBI" id="CHEBI:30616"/>
        <dbReference type="ChEBI" id="CHEBI:57986"/>
        <dbReference type="ChEBI" id="CHEBI:58210"/>
        <dbReference type="ChEBI" id="CHEBI:456216"/>
        <dbReference type="EC" id="2.7.1.26"/>
    </reaction>
    <physiologicalReaction direction="left-to-right" evidence="14">
        <dbReference type="Rhea" id="RHEA:14358"/>
    </physiologicalReaction>
</comment>
<protein>
    <recommendedName>
        <fullName evidence="4">Riboflavin kinase</fullName>
        <ecNumber evidence="3">2.7.1.26</ecNumber>
    </recommendedName>
    <alternativeName>
        <fullName evidence="16">ATP:riboflavin 5'-phosphotransferase</fullName>
    </alternativeName>
    <alternativeName>
        <fullName evidence="13">Flavokinase</fullName>
    </alternativeName>
</protein>
<dbReference type="Proteomes" id="UP001329430">
    <property type="component" value="Chromosome 2"/>
</dbReference>
<name>A0AAN7VJ82_9COLE</name>
<evidence type="ECO:0000256" key="6">
    <source>
        <dbReference type="ARBA" id="ARBA00022643"/>
    </source>
</evidence>
<dbReference type="PANTHER" id="PTHR22749:SF6">
    <property type="entry name" value="RIBOFLAVIN KINASE"/>
    <property type="match status" value="1"/>
</dbReference>
<sequence>MMQNLPYFAVGEIVKGFGRGSKQLGIATANYPPSVVQLLPKNLENGVYYGFASVNKEDVHKMVMSIGWNPFYNNTERSMETHILHNFQRDLYGEELRVCILGYIRPQRDYNTIEELIKAINSDIEYADKKLNDPDYDVFKNHTFFK</sequence>
<dbReference type="GO" id="GO:0009398">
    <property type="term" value="P:FMN biosynthetic process"/>
    <property type="evidence" value="ECO:0007669"/>
    <property type="project" value="TreeGrafter"/>
</dbReference>
<dbReference type="GO" id="GO:0009231">
    <property type="term" value="P:riboflavin biosynthetic process"/>
    <property type="evidence" value="ECO:0007669"/>
    <property type="project" value="InterPro"/>
</dbReference>
<dbReference type="InterPro" id="IPR023465">
    <property type="entry name" value="Riboflavin_kinase_dom_sf"/>
</dbReference>
<keyword evidence="10" id="KW-0418">Kinase</keyword>
<evidence type="ECO:0000313" key="19">
    <source>
        <dbReference type="Proteomes" id="UP001329430"/>
    </source>
</evidence>
<evidence type="ECO:0000259" key="17">
    <source>
        <dbReference type="SMART" id="SM00904"/>
    </source>
</evidence>
<keyword evidence="19" id="KW-1185">Reference proteome</keyword>
<dbReference type="EC" id="2.7.1.26" evidence="3"/>
<dbReference type="GO" id="GO:0008531">
    <property type="term" value="F:riboflavin kinase activity"/>
    <property type="evidence" value="ECO:0007669"/>
    <property type="project" value="UniProtKB-EC"/>
</dbReference>
<evidence type="ECO:0000256" key="16">
    <source>
        <dbReference type="ARBA" id="ARBA00077632"/>
    </source>
</evidence>
<evidence type="ECO:0000256" key="14">
    <source>
        <dbReference type="ARBA" id="ARBA00050912"/>
    </source>
</evidence>
<keyword evidence="6" id="KW-0288">FMN</keyword>
<evidence type="ECO:0000256" key="12">
    <source>
        <dbReference type="ARBA" id="ARBA00022840"/>
    </source>
</evidence>
<evidence type="ECO:0000256" key="8">
    <source>
        <dbReference type="ARBA" id="ARBA00022723"/>
    </source>
</evidence>
<dbReference type="SMART" id="SM00904">
    <property type="entry name" value="Flavokinase"/>
    <property type="match status" value="1"/>
</dbReference>
<comment type="pathway">
    <text evidence="2">Cofactor biosynthesis; FMN biosynthesis; FMN from riboflavin (ATP route): step 1/1.</text>
</comment>
<keyword evidence="9" id="KW-0547">Nucleotide-binding</keyword>
<dbReference type="EMBL" id="JAVRBK010000002">
    <property type="protein sequence ID" value="KAK5647724.1"/>
    <property type="molecule type" value="Genomic_DNA"/>
</dbReference>
<keyword evidence="8" id="KW-0479">Metal-binding</keyword>
<organism evidence="18 19">
    <name type="scientific">Pyrocoelia pectoralis</name>
    <dbReference type="NCBI Taxonomy" id="417401"/>
    <lineage>
        <taxon>Eukaryota</taxon>
        <taxon>Metazoa</taxon>
        <taxon>Ecdysozoa</taxon>
        <taxon>Arthropoda</taxon>
        <taxon>Hexapoda</taxon>
        <taxon>Insecta</taxon>
        <taxon>Pterygota</taxon>
        <taxon>Neoptera</taxon>
        <taxon>Endopterygota</taxon>
        <taxon>Coleoptera</taxon>
        <taxon>Polyphaga</taxon>
        <taxon>Elateriformia</taxon>
        <taxon>Elateroidea</taxon>
        <taxon>Lampyridae</taxon>
        <taxon>Lampyrinae</taxon>
        <taxon>Pyrocoelia</taxon>
    </lineage>
</organism>
<gene>
    <name evidence="18" type="ORF">RI129_002616</name>
</gene>
<comment type="cofactor">
    <cofactor evidence="1">
        <name>Zn(2+)</name>
        <dbReference type="ChEBI" id="CHEBI:29105"/>
    </cofactor>
</comment>
<evidence type="ECO:0000256" key="1">
    <source>
        <dbReference type="ARBA" id="ARBA00001947"/>
    </source>
</evidence>
<accession>A0AAN7VJ82</accession>
<evidence type="ECO:0000313" key="18">
    <source>
        <dbReference type="EMBL" id="KAK5647724.1"/>
    </source>
</evidence>